<proteinExistence type="predicted"/>
<dbReference type="Proteomes" id="UP000235786">
    <property type="component" value="Unassembled WGS sequence"/>
</dbReference>
<sequence length="261" mass="28476">MATNGTNGTNGTTEAPEFLFHIKRTITDFADDKSGATRITDILGTFTSLAAAKNAAHSALASEGYIKDDFEVLEQKDETNPEEWKHGDGCLVFARAPRGQEFDVRIDTKPNVLKLKGNASGEVEGTLHYVLQTTIDYNTDRIGGLQNTEVEGTYPTRKAAFAAAHTVLLDDEVTKESFAEYDEKEQFEGEWPYGDDVIVRAVGQSGLNFYVSVKAQPHSHKEHACSHHGGKVCECPCTKSDEGCKRKACKHEGCAASKTAL</sequence>
<accession>A0A2J6R954</accession>
<dbReference type="EMBL" id="KZ613953">
    <property type="protein sequence ID" value="PMD35013.1"/>
    <property type="molecule type" value="Genomic_DNA"/>
</dbReference>
<reference evidence="1 2" key="1">
    <citation type="submission" date="2016-04" db="EMBL/GenBank/DDBJ databases">
        <title>A degradative enzymes factory behind the ericoid mycorrhizal symbiosis.</title>
        <authorList>
            <consortium name="DOE Joint Genome Institute"/>
            <person name="Martino E."/>
            <person name="Morin E."/>
            <person name="Grelet G."/>
            <person name="Kuo A."/>
            <person name="Kohler A."/>
            <person name="Daghino S."/>
            <person name="Barry K."/>
            <person name="Choi C."/>
            <person name="Cichocki N."/>
            <person name="Clum A."/>
            <person name="Copeland A."/>
            <person name="Hainaut M."/>
            <person name="Haridas S."/>
            <person name="Labutti K."/>
            <person name="Lindquist E."/>
            <person name="Lipzen A."/>
            <person name="Khouja H.-R."/>
            <person name="Murat C."/>
            <person name="Ohm R."/>
            <person name="Olson A."/>
            <person name="Spatafora J."/>
            <person name="Veneault-Fourrey C."/>
            <person name="Henrissat B."/>
            <person name="Grigoriev I."/>
            <person name="Martin F."/>
            <person name="Perotto S."/>
        </authorList>
    </citation>
    <scope>NUCLEOTIDE SEQUENCE [LARGE SCALE GENOMIC DNA]</scope>
    <source>
        <strain evidence="1 2">F</strain>
    </source>
</reference>
<protein>
    <submittedName>
        <fullName evidence="1">Uncharacterized protein</fullName>
    </submittedName>
</protein>
<keyword evidence="2" id="KW-1185">Reference proteome</keyword>
<gene>
    <name evidence="1" type="ORF">L207DRAFT_517124</name>
</gene>
<evidence type="ECO:0000313" key="2">
    <source>
        <dbReference type="Proteomes" id="UP000235786"/>
    </source>
</evidence>
<name>A0A2J6R954_HYAVF</name>
<evidence type="ECO:0000313" key="1">
    <source>
        <dbReference type="EMBL" id="PMD35013.1"/>
    </source>
</evidence>
<organism evidence="1 2">
    <name type="scientific">Hyaloscypha variabilis (strain UAMH 11265 / GT02V1 / F)</name>
    <name type="common">Meliniomyces variabilis</name>
    <dbReference type="NCBI Taxonomy" id="1149755"/>
    <lineage>
        <taxon>Eukaryota</taxon>
        <taxon>Fungi</taxon>
        <taxon>Dikarya</taxon>
        <taxon>Ascomycota</taxon>
        <taxon>Pezizomycotina</taxon>
        <taxon>Leotiomycetes</taxon>
        <taxon>Helotiales</taxon>
        <taxon>Hyaloscyphaceae</taxon>
        <taxon>Hyaloscypha</taxon>
        <taxon>Hyaloscypha variabilis</taxon>
    </lineage>
</organism>
<dbReference type="AlphaFoldDB" id="A0A2J6R954"/>
<dbReference type="OrthoDB" id="3880401at2759"/>